<name>A0A4S8WQN8_AURPU</name>
<dbReference type="GO" id="GO:0005524">
    <property type="term" value="F:ATP binding"/>
    <property type="evidence" value="ECO:0007669"/>
    <property type="project" value="InterPro"/>
</dbReference>
<dbReference type="Pfam" id="PF00485">
    <property type="entry name" value="PRK"/>
    <property type="match status" value="1"/>
</dbReference>
<keyword evidence="3" id="KW-0378">Hydrolase</keyword>
<evidence type="ECO:0000313" key="3">
    <source>
        <dbReference type="EMBL" id="THW23130.1"/>
    </source>
</evidence>
<reference evidence="3 4" key="1">
    <citation type="submission" date="2018-10" db="EMBL/GenBank/DDBJ databases">
        <title>Fifty Aureobasidium pullulans genomes reveal a recombining polyextremotolerant generalist.</title>
        <authorList>
            <person name="Gostincar C."/>
            <person name="Turk M."/>
            <person name="Zajc J."/>
            <person name="Gunde-Cimerman N."/>
        </authorList>
    </citation>
    <scope>NUCLEOTIDE SEQUENCE [LARGE SCALE GENOMIC DNA]</scope>
    <source>
        <strain evidence="3 4">EXF-11318</strain>
    </source>
</reference>
<evidence type="ECO:0000256" key="1">
    <source>
        <dbReference type="SAM" id="MobiDB-lite"/>
    </source>
</evidence>
<proteinExistence type="predicted"/>
<dbReference type="PANTHER" id="PTHR10285">
    <property type="entry name" value="URIDINE KINASE"/>
    <property type="match status" value="1"/>
</dbReference>
<feature type="domain" description="Phosphoribulokinase/uridine kinase" evidence="2">
    <location>
        <begin position="44"/>
        <end position="237"/>
    </location>
</feature>
<dbReference type="Proteomes" id="UP000308014">
    <property type="component" value="Unassembled WGS sequence"/>
</dbReference>
<dbReference type="GO" id="GO:0016787">
    <property type="term" value="F:hydrolase activity"/>
    <property type="evidence" value="ECO:0007669"/>
    <property type="project" value="UniProtKB-KW"/>
</dbReference>
<gene>
    <name evidence="3" type="ORF">D6D24_00733</name>
</gene>
<dbReference type="InterPro" id="IPR006083">
    <property type="entry name" value="PRK/URK"/>
</dbReference>
<feature type="compositionally biased region" description="Basic and acidic residues" evidence="1">
    <location>
        <begin position="26"/>
        <end position="36"/>
    </location>
</feature>
<dbReference type="Gene3D" id="3.40.50.300">
    <property type="entry name" value="P-loop containing nucleotide triphosphate hydrolases"/>
    <property type="match status" value="2"/>
</dbReference>
<evidence type="ECO:0000313" key="4">
    <source>
        <dbReference type="Proteomes" id="UP000308014"/>
    </source>
</evidence>
<dbReference type="SUPFAM" id="SSF52540">
    <property type="entry name" value="P-loop containing nucleoside triphosphate hydrolases"/>
    <property type="match status" value="1"/>
</dbReference>
<dbReference type="EMBL" id="QZAJ01000011">
    <property type="protein sequence ID" value="THW23130.1"/>
    <property type="molecule type" value="Genomic_DNA"/>
</dbReference>
<accession>A0A4S8WQN8</accession>
<feature type="region of interest" description="Disordered" evidence="1">
    <location>
        <begin position="18"/>
        <end position="37"/>
    </location>
</feature>
<dbReference type="InterPro" id="IPR027417">
    <property type="entry name" value="P-loop_NTPase"/>
</dbReference>
<organism evidence="3 4">
    <name type="scientific">Aureobasidium pullulans</name>
    <name type="common">Black yeast</name>
    <name type="synonym">Pullularia pullulans</name>
    <dbReference type="NCBI Taxonomy" id="5580"/>
    <lineage>
        <taxon>Eukaryota</taxon>
        <taxon>Fungi</taxon>
        <taxon>Dikarya</taxon>
        <taxon>Ascomycota</taxon>
        <taxon>Pezizomycotina</taxon>
        <taxon>Dothideomycetes</taxon>
        <taxon>Dothideomycetidae</taxon>
        <taxon>Dothideales</taxon>
        <taxon>Saccotheciaceae</taxon>
        <taxon>Aureobasidium</taxon>
    </lineage>
</organism>
<comment type="caution">
    <text evidence="3">The sequence shown here is derived from an EMBL/GenBank/DDBJ whole genome shotgun (WGS) entry which is preliminary data.</text>
</comment>
<dbReference type="AlphaFoldDB" id="A0A4S8WQN8"/>
<evidence type="ECO:0000259" key="2">
    <source>
        <dbReference type="Pfam" id="PF00485"/>
    </source>
</evidence>
<dbReference type="PRINTS" id="PR00988">
    <property type="entry name" value="URIDINKINASE"/>
</dbReference>
<sequence length="248" mass="28388">MQMEQVCTKLAQRVADNYANLSKQKSGRDSPVEERPQHKHRYMVAIAGGPGSGKSTIAGGISERIRKDHKLSCSVVSVEGFMLPKADLDKMDDPEKAHARRGAEWTFDGKGMVDFIRRCRHQTEMEKQIRAPDFDEEAMDPHPHGEIVDVETQVLIFEGIYLLSDTEPWKEIQELADDKWFVHVEPGLSRKRVAERRQNKGIEKDLDKCYQQYDESDGKNNAFITEHMGKVDLIIENNDEKGLHEPEK</sequence>
<dbReference type="GO" id="GO:0016301">
    <property type="term" value="F:kinase activity"/>
    <property type="evidence" value="ECO:0007669"/>
    <property type="project" value="InterPro"/>
</dbReference>
<protein>
    <submittedName>
        <fullName evidence="3">P-loop containing nucleoside triphosphate hydrolase protein</fullName>
    </submittedName>
</protein>